<dbReference type="GO" id="GO:0070402">
    <property type="term" value="F:NADPH binding"/>
    <property type="evidence" value="ECO:0007669"/>
    <property type="project" value="TreeGrafter"/>
</dbReference>
<feature type="region of interest" description="Disordered" evidence="3">
    <location>
        <begin position="309"/>
        <end position="367"/>
    </location>
</feature>
<organism evidence="5 6">
    <name type="scientific">Maliponia aquimaris</name>
    <dbReference type="NCBI Taxonomy" id="1673631"/>
    <lineage>
        <taxon>Bacteria</taxon>
        <taxon>Pseudomonadati</taxon>
        <taxon>Pseudomonadota</taxon>
        <taxon>Alphaproteobacteria</taxon>
        <taxon>Rhodobacterales</taxon>
        <taxon>Paracoccaceae</taxon>
        <taxon>Maliponia</taxon>
    </lineage>
</organism>
<evidence type="ECO:0000313" key="5">
    <source>
        <dbReference type="EMBL" id="SMX32712.1"/>
    </source>
</evidence>
<evidence type="ECO:0000313" key="6">
    <source>
        <dbReference type="Proteomes" id="UP000207598"/>
    </source>
</evidence>
<evidence type="ECO:0000256" key="2">
    <source>
        <dbReference type="ARBA" id="ARBA00023002"/>
    </source>
</evidence>
<dbReference type="Gene3D" id="3.40.50.720">
    <property type="entry name" value="NAD(P)-binding Rossmann-like Domain"/>
    <property type="match status" value="1"/>
</dbReference>
<name>A0A238JS88_9RHOB</name>
<evidence type="ECO:0000256" key="3">
    <source>
        <dbReference type="SAM" id="MobiDB-lite"/>
    </source>
</evidence>
<evidence type="ECO:0000256" key="1">
    <source>
        <dbReference type="ARBA" id="ARBA00022857"/>
    </source>
</evidence>
<keyword evidence="1" id="KW-0521">NADP</keyword>
<reference evidence="5 6" key="1">
    <citation type="submission" date="2017-05" db="EMBL/GenBank/DDBJ databases">
        <authorList>
            <person name="Song R."/>
            <person name="Chenine A.L."/>
            <person name="Ruprecht R.M."/>
        </authorList>
    </citation>
    <scope>NUCLEOTIDE SEQUENCE [LARGE SCALE GENOMIC DNA]</scope>
    <source>
        <strain evidence="5 6">CECT 8898</strain>
    </source>
</reference>
<dbReference type="Proteomes" id="UP000207598">
    <property type="component" value="Unassembled WGS sequence"/>
</dbReference>
<dbReference type="InterPro" id="IPR013154">
    <property type="entry name" value="ADH-like_N"/>
</dbReference>
<protein>
    <submittedName>
        <fullName evidence="5">D-arabitol-phosphate dehydrogenase</fullName>
        <ecNumber evidence="5">1.1.1.301</ecNumber>
    </submittedName>
</protein>
<dbReference type="Pfam" id="PF08240">
    <property type="entry name" value="ADH_N"/>
    <property type="match status" value="1"/>
</dbReference>
<feature type="domain" description="Enoyl reductase (ER)" evidence="4">
    <location>
        <begin position="16"/>
        <end position="361"/>
    </location>
</feature>
<dbReference type="EC" id="1.1.1.301" evidence="5"/>
<dbReference type="PANTHER" id="PTHR48106">
    <property type="entry name" value="QUINONE OXIDOREDUCTASE PIG3-RELATED"/>
    <property type="match status" value="1"/>
</dbReference>
<keyword evidence="2 5" id="KW-0560">Oxidoreductase</keyword>
<dbReference type="PANTHER" id="PTHR48106:SF18">
    <property type="entry name" value="QUINONE OXIDOREDUCTASE PIG3"/>
    <property type="match status" value="1"/>
</dbReference>
<dbReference type="SMART" id="SM00829">
    <property type="entry name" value="PKS_ER"/>
    <property type="match status" value="1"/>
</dbReference>
<dbReference type="InterPro" id="IPR020843">
    <property type="entry name" value="ER"/>
</dbReference>
<dbReference type="AlphaFoldDB" id="A0A238JS88"/>
<dbReference type="EMBL" id="FXYF01000001">
    <property type="protein sequence ID" value="SMX32712.1"/>
    <property type="molecule type" value="Genomic_DNA"/>
</dbReference>
<dbReference type="PROSITE" id="PS01162">
    <property type="entry name" value="QOR_ZETA_CRYSTAL"/>
    <property type="match status" value="1"/>
</dbReference>
<dbReference type="SUPFAM" id="SSF51735">
    <property type="entry name" value="NAD(P)-binding Rossmann-fold domains"/>
    <property type="match status" value="1"/>
</dbReference>
<dbReference type="Gene3D" id="3.90.180.10">
    <property type="entry name" value="Medium-chain alcohol dehydrogenases, catalytic domain"/>
    <property type="match status" value="1"/>
</dbReference>
<dbReference type="InterPro" id="IPR011032">
    <property type="entry name" value="GroES-like_sf"/>
</dbReference>
<proteinExistence type="predicted"/>
<dbReference type="Pfam" id="PF00107">
    <property type="entry name" value="ADH_zinc_N"/>
    <property type="match status" value="1"/>
</dbReference>
<dbReference type="GO" id="GO:0008270">
    <property type="term" value="F:zinc ion binding"/>
    <property type="evidence" value="ECO:0007669"/>
    <property type="project" value="InterPro"/>
</dbReference>
<dbReference type="InterPro" id="IPR036291">
    <property type="entry name" value="NAD(P)-bd_dom_sf"/>
</dbReference>
<dbReference type="InterPro" id="IPR013149">
    <property type="entry name" value="ADH-like_C"/>
</dbReference>
<dbReference type="SUPFAM" id="SSF50129">
    <property type="entry name" value="GroES-like"/>
    <property type="match status" value="1"/>
</dbReference>
<dbReference type="GO" id="GO:0016651">
    <property type="term" value="F:oxidoreductase activity, acting on NAD(P)H"/>
    <property type="evidence" value="ECO:0007669"/>
    <property type="project" value="TreeGrafter"/>
</dbReference>
<gene>
    <name evidence="5" type="ORF">MAA8898_00315</name>
</gene>
<keyword evidence="6" id="KW-1185">Reference proteome</keyword>
<accession>A0A238JS88</accession>
<sequence length="367" mass="39179">MTLPDTMRAMVTMGHGDMDQLVFRTDWPRPDPAPGEVLVRVLACGLNNTDINTRTGWYSKTVTSATTGGIYDKVGQEDPAWGGAPIAFPRIQGADACGEIVAVGDGVDPARIGQRVITDNWLRDPQAPLDKSKAGYFGSERDGGFAEYTTMPSQNALAIDSPLSDAELATFSCSYSTAEGMLTRAHVDTSDTVLVPGASGGVGGALVQLAKRRGARVIALASEPKHADVTALGADRVLPRAPDNLRAALGDDRITVVADVVGGPYWSTLIDVLERGGRYTCSGAIAGPMVELDLRTLYLRDLTFTGSTVIGPRGDAQPDPLHRRRRDQARAGRDLPAGRVARRADRLCRQATHRQHRRAAVTPTGAR</sequence>
<evidence type="ECO:0000259" key="4">
    <source>
        <dbReference type="SMART" id="SM00829"/>
    </source>
</evidence>
<dbReference type="InterPro" id="IPR002364">
    <property type="entry name" value="Quin_OxRdtase/zeta-crystal_CS"/>
</dbReference>